<dbReference type="GO" id="GO:0005524">
    <property type="term" value="F:ATP binding"/>
    <property type="evidence" value="ECO:0007669"/>
    <property type="project" value="InterPro"/>
</dbReference>
<dbReference type="SUPFAM" id="SSF55186">
    <property type="entry name" value="ThrRS/AlaRS common domain"/>
    <property type="match status" value="1"/>
</dbReference>
<evidence type="ECO:0000259" key="2">
    <source>
        <dbReference type="SMART" id="SM00863"/>
    </source>
</evidence>
<name>A0A7X0TX73_9ACTN</name>
<evidence type="ECO:0000313" key="4">
    <source>
        <dbReference type="Proteomes" id="UP000565579"/>
    </source>
</evidence>
<dbReference type="SUPFAM" id="SSF50447">
    <property type="entry name" value="Translation proteins"/>
    <property type="match status" value="1"/>
</dbReference>
<dbReference type="EMBL" id="JACHMI010000001">
    <property type="protein sequence ID" value="MBB6547277.1"/>
    <property type="molecule type" value="Genomic_DNA"/>
</dbReference>
<dbReference type="SMART" id="SM00863">
    <property type="entry name" value="tRNA_SAD"/>
    <property type="match status" value="1"/>
</dbReference>
<dbReference type="AlphaFoldDB" id="A0A7X0TX73"/>
<dbReference type="InterPro" id="IPR018163">
    <property type="entry name" value="Thr/Ala-tRNA-synth_IIc_edit"/>
</dbReference>
<reference evidence="3 4" key="1">
    <citation type="submission" date="2020-08" db="EMBL/GenBank/DDBJ databases">
        <title>Sequencing the genomes of 1000 actinobacteria strains.</title>
        <authorList>
            <person name="Klenk H.-P."/>
        </authorList>
    </citation>
    <scope>NUCLEOTIDE SEQUENCE [LARGE SCALE GENOMIC DNA]</scope>
    <source>
        <strain evidence="3 4">DSM 43768</strain>
    </source>
</reference>
<dbReference type="InterPro" id="IPR051335">
    <property type="entry name" value="Alanyl-tRNA_Editing_Enzymes"/>
</dbReference>
<protein>
    <submittedName>
        <fullName evidence="3">Ser-tRNA(Ala) deacylase AlaX</fullName>
    </submittedName>
</protein>
<dbReference type="Gene3D" id="3.30.980.10">
    <property type="entry name" value="Threonyl-trna Synthetase, Chain A, domain 2"/>
    <property type="match status" value="1"/>
</dbReference>
<dbReference type="Pfam" id="PF07973">
    <property type="entry name" value="tRNA_SAD"/>
    <property type="match status" value="1"/>
</dbReference>
<dbReference type="InterPro" id="IPR009000">
    <property type="entry name" value="Transl_B-barrel_sf"/>
</dbReference>
<dbReference type="Proteomes" id="UP000565579">
    <property type="component" value="Unassembled WGS sequence"/>
</dbReference>
<feature type="domain" description="Threonyl/alanyl tRNA synthetase SAD" evidence="2">
    <location>
        <begin position="168"/>
        <end position="210"/>
    </location>
</feature>
<organism evidence="3 4">
    <name type="scientific">Nonomuraea rubra</name>
    <dbReference type="NCBI Taxonomy" id="46180"/>
    <lineage>
        <taxon>Bacteria</taxon>
        <taxon>Bacillati</taxon>
        <taxon>Actinomycetota</taxon>
        <taxon>Actinomycetes</taxon>
        <taxon>Streptosporangiales</taxon>
        <taxon>Streptosporangiaceae</taxon>
        <taxon>Nonomuraea</taxon>
    </lineage>
</organism>
<accession>A0A7X0TX73</accession>
<gene>
    <name evidence="3" type="ORF">HD593_002072</name>
</gene>
<proteinExistence type="predicted"/>
<dbReference type="RefSeq" id="WP_185101946.1">
    <property type="nucleotide sequence ID" value="NZ_BAAAXY010000216.1"/>
</dbReference>
<dbReference type="PANTHER" id="PTHR43462">
    <property type="entry name" value="ALANYL-TRNA EDITING PROTEIN"/>
    <property type="match status" value="1"/>
</dbReference>
<dbReference type="GO" id="GO:0004812">
    <property type="term" value="F:aminoacyl-tRNA ligase activity"/>
    <property type="evidence" value="ECO:0007669"/>
    <property type="project" value="InterPro"/>
</dbReference>
<dbReference type="InterPro" id="IPR012947">
    <property type="entry name" value="tRNA_SAD"/>
</dbReference>
<dbReference type="PANTHER" id="PTHR43462:SF2">
    <property type="entry name" value="THREONYL AND ALANYL TRNA SYNTHETASE SECOND ADDITIONAL DOMAIN-CONTAINING PROTEIN"/>
    <property type="match status" value="1"/>
</dbReference>
<keyword evidence="4" id="KW-1185">Reference proteome</keyword>
<comment type="cofactor">
    <cofactor evidence="1">
        <name>Zn(2+)</name>
        <dbReference type="ChEBI" id="CHEBI:29105"/>
    </cofactor>
</comment>
<evidence type="ECO:0000256" key="1">
    <source>
        <dbReference type="ARBA" id="ARBA00001947"/>
    </source>
</evidence>
<evidence type="ECO:0000313" key="3">
    <source>
        <dbReference type="EMBL" id="MBB6547277.1"/>
    </source>
</evidence>
<sequence length="218" mass="23439">MQKQLYLSDTYLLDVVTQIVDADRSAPWVTLNDNIFHPQGGGQPSDQGTVDGVNARPRRAGDSVVVLDLDCAPEDAPRVGDMVTVSIDPGLRRLHAALHTAGHLIDALARRFGLCHVGNSHFPGQARVEYLLDGREVAKEGLAEFLEEGIAAAIREELPVTSSSHEGQRAVTIRGLGTDLCGGTHVPHLGMLAEVTIRSIKAKSGRLRIGYDAAHTRT</sequence>
<comment type="caution">
    <text evidence="3">The sequence shown here is derived from an EMBL/GenBank/DDBJ whole genome shotgun (WGS) entry which is preliminary data.</text>
</comment>
<dbReference type="Gene3D" id="2.40.30.130">
    <property type="match status" value="1"/>
</dbReference>
<dbReference type="GO" id="GO:0043039">
    <property type="term" value="P:tRNA aminoacylation"/>
    <property type="evidence" value="ECO:0007669"/>
    <property type="project" value="InterPro"/>
</dbReference>